<organism evidence="2 3">
    <name type="scientific">Actinomadura fulvescens</name>
    <dbReference type="NCBI Taxonomy" id="46160"/>
    <lineage>
        <taxon>Bacteria</taxon>
        <taxon>Bacillati</taxon>
        <taxon>Actinomycetota</taxon>
        <taxon>Actinomycetes</taxon>
        <taxon>Streptosporangiales</taxon>
        <taxon>Thermomonosporaceae</taxon>
        <taxon>Actinomadura</taxon>
    </lineage>
</organism>
<dbReference type="RefSeq" id="WP_344542139.1">
    <property type="nucleotide sequence ID" value="NZ_BAAATD010000004.1"/>
</dbReference>
<dbReference type="NCBIfam" id="TIGR03083">
    <property type="entry name" value="maleylpyruvate isomerase family mycothiol-dependent enzyme"/>
    <property type="match status" value="1"/>
</dbReference>
<sequence length="193" mass="21054">MTDIRDLDRQAVRTSVDIVSALTGADLDRPTPCESWTVSELLAHMTVQHHGFAAAAHGEGGDLAKWAVQPLAADPVQAYAEAAETVIAAFAEPGALDRRFTLAEFEGASFPAPMAMSFHFIDYVVHGWDMARALDLPFELADDLAEPALKIALAVPDDERRRRPDAPFRPALSTDQESPLDRILTHLGRSPAW</sequence>
<evidence type="ECO:0000313" key="3">
    <source>
        <dbReference type="Proteomes" id="UP001501509"/>
    </source>
</evidence>
<dbReference type="Gene3D" id="1.20.120.450">
    <property type="entry name" value="dinb family like domain"/>
    <property type="match status" value="1"/>
</dbReference>
<comment type="caution">
    <text evidence="2">The sequence shown here is derived from an EMBL/GenBank/DDBJ whole genome shotgun (WGS) entry which is preliminary data.</text>
</comment>
<dbReference type="NCBIfam" id="TIGR03086">
    <property type="entry name" value="TIGR03086 family metal-binding protein"/>
    <property type="match status" value="1"/>
</dbReference>
<dbReference type="InterPro" id="IPR034660">
    <property type="entry name" value="DinB/YfiT-like"/>
</dbReference>
<dbReference type="InterPro" id="IPR017520">
    <property type="entry name" value="CHP03086"/>
</dbReference>
<dbReference type="Pfam" id="PF11716">
    <property type="entry name" value="MDMPI_N"/>
    <property type="match status" value="1"/>
</dbReference>
<dbReference type="SUPFAM" id="SSF109854">
    <property type="entry name" value="DinB/YfiT-like putative metalloenzymes"/>
    <property type="match status" value="1"/>
</dbReference>
<dbReference type="EMBL" id="BAAATD010000004">
    <property type="protein sequence ID" value="GAA2598658.1"/>
    <property type="molecule type" value="Genomic_DNA"/>
</dbReference>
<proteinExistence type="predicted"/>
<gene>
    <name evidence="2" type="ORF">GCM10010411_35260</name>
</gene>
<protein>
    <submittedName>
        <fullName evidence="2">TIGR03086 family metal-binding protein</fullName>
    </submittedName>
</protein>
<accession>A0ABP6C276</accession>
<dbReference type="InterPro" id="IPR024344">
    <property type="entry name" value="MDMPI_metal-binding"/>
</dbReference>
<dbReference type="InterPro" id="IPR017517">
    <property type="entry name" value="Maleyloyr_isom"/>
</dbReference>
<keyword evidence="3" id="KW-1185">Reference proteome</keyword>
<reference evidence="3" key="1">
    <citation type="journal article" date="2019" name="Int. J. Syst. Evol. Microbiol.">
        <title>The Global Catalogue of Microorganisms (GCM) 10K type strain sequencing project: providing services to taxonomists for standard genome sequencing and annotation.</title>
        <authorList>
            <consortium name="The Broad Institute Genomics Platform"/>
            <consortium name="The Broad Institute Genome Sequencing Center for Infectious Disease"/>
            <person name="Wu L."/>
            <person name="Ma J."/>
        </authorList>
    </citation>
    <scope>NUCLEOTIDE SEQUENCE [LARGE SCALE GENOMIC DNA]</scope>
    <source>
        <strain evidence="3">JCM 6833</strain>
    </source>
</reference>
<dbReference type="Proteomes" id="UP001501509">
    <property type="component" value="Unassembled WGS sequence"/>
</dbReference>
<name>A0ABP6C276_9ACTN</name>
<feature type="domain" description="Mycothiol-dependent maleylpyruvate isomerase metal-binding" evidence="1">
    <location>
        <begin position="9"/>
        <end position="131"/>
    </location>
</feature>
<evidence type="ECO:0000259" key="1">
    <source>
        <dbReference type="Pfam" id="PF11716"/>
    </source>
</evidence>
<evidence type="ECO:0000313" key="2">
    <source>
        <dbReference type="EMBL" id="GAA2598658.1"/>
    </source>
</evidence>